<dbReference type="InterPro" id="IPR024078">
    <property type="entry name" value="LmbE-like_dom_sf"/>
</dbReference>
<dbReference type="SUPFAM" id="SSF102588">
    <property type="entry name" value="LmbE-like"/>
    <property type="match status" value="1"/>
</dbReference>
<sequence>MGSEMRLLAISPHLDDAVLSIGAWLAQAAQDGAKVTVYTAFAGLASPPYSAAAERMHGIWGLSRDEDATVYRRKEDIAALDHLGVAYRHGRFLDSIYRKLPDGRWLADHLDGAKMQINEDAPDSDPDLVASISDEIKSVIDELSPTLLVTCAAILDHPDNQATRDAALFAARSQGIPIRLWEDLPYAIIRPAEVELPSGFSLGAADFSPATAEMRTRKFQAIECYPSQLAMFRGRNNNNTFERLDSHARKTSADGGYGETTWPVLVS</sequence>
<evidence type="ECO:0000313" key="1">
    <source>
        <dbReference type="EMBL" id="ACJ60962.1"/>
    </source>
</evidence>
<dbReference type="AlphaFoldDB" id="B7T192"/>
<dbReference type="EMBL" id="EU874252">
    <property type="protein sequence ID" value="ACJ60962.1"/>
    <property type="molecule type" value="Genomic_DNA"/>
</dbReference>
<dbReference type="Gene3D" id="3.40.50.10320">
    <property type="entry name" value="LmbE-like"/>
    <property type="match status" value="1"/>
</dbReference>
<organism evidence="1">
    <name type="scientific">uncultured soil bacterium</name>
    <dbReference type="NCBI Taxonomy" id="164851"/>
    <lineage>
        <taxon>Bacteria</taxon>
        <taxon>environmental samples</taxon>
    </lineage>
</organism>
<name>B7T192_9BACT</name>
<accession>B7T192</accession>
<proteinExistence type="predicted"/>
<protein>
    <submittedName>
        <fullName evidence="1">Veg20</fullName>
    </submittedName>
</protein>
<gene>
    <name evidence="1" type="primary">veg20</name>
</gene>
<dbReference type="Pfam" id="PF02585">
    <property type="entry name" value="PIG-L"/>
    <property type="match status" value="1"/>
</dbReference>
<dbReference type="InterPro" id="IPR003737">
    <property type="entry name" value="GlcNAc_PI_deacetylase-related"/>
</dbReference>
<reference evidence="1" key="1">
    <citation type="journal article" date="2008" name="Proc. Natl. Acad. Sci. U.S.A.">
        <title>Cloning and characterization of new glycopeptide gene clusters found in an environmental DNA megalibrary.</title>
        <authorList>
            <person name="Banik J.J."/>
            <person name="Brady S.F."/>
        </authorList>
    </citation>
    <scope>NUCLEOTIDE SEQUENCE</scope>
</reference>